<dbReference type="STRING" id="56780.SYN_02298"/>
<reference evidence="2 3" key="1">
    <citation type="journal article" date="2007" name="Proc. Natl. Acad. Sci. U.S.A.">
        <title>The genome of Syntrophus aciditrophicus: life at the thermodynamic limit of microbial growth.</title>
        <authorList>
            <person name="McInerney M.J."/>
            <person name="Rohlin L."/>
            <person name="Mouttaki H."/>
            <person name="Kim U."/>
            <person name="Krupp R.S."/>
            <person name="Rios-Hernandez L."/>
            <person name="Sieber J."/>
            <person name="Struchtemeyer C.G."/>
            <person name="Bhattacharyya A."/>
            <person name="Campbell J.W."/>
            <person name="Gunsalus R.P."/>
        </authorList>
    </citation>
    <scope>NUCLEOTIDE SEQUENCE [LARGE SCALE GENOMIC DNA]</scope>
    <source>
        <strain evidence="2 3">SB</strain>
    </source>
</reference>
<dbReference type="eggNOG" id="COG4397">
    <property type="taxonomic scope" value="Bacteria"/>
</dbReference>
<protein>
    <submittedName>
        <fullName evidence="2">Mu-like prophage major head subunit</fullName>
    </submittedName>
</protein>
<keyword evidence="3" id="KW-1185">Reference proteome</keyword>
<dbReference type="HOGENOM" id="CLU_070805_0_0_7"/>
<evidence type="ECO:0000259" key="1">
    <source>
        <dbReference type="Pfam" id="PF10124"/>
    </source>
</evidence>
<dbReference type="EMBL" id="CP000252">
    <property type="protein sequence ID" value="ABC76428.1"/>
    <property type="molecule type" value="Genomic_DNA"/>
</dbReference>
<dbReference type="SMR" id="Q2LQR8"/>
<organism evidence="2 3">
    <name type="scientific">Syntrophus aciditrophicus (strain SB)</name>
    <dbReference type="NCBI Taxonomy" id="56780"/>
    <lineage>
        <taxon>Bacteria</taxon>
        <taxon>Pseudomonadati</taxon>
        <taxon>Thermodesulfobacteriota</taxon>
        <taxon>Syntrophia</taxon>
        <taxon>Syntrophales</taxon>
        <taxon>Syntrophaceae</taxon>
        <taxon>Syntrophus</taxon>
    </lineage>
</organism>
<gene>
    <name evidence="2" type="ORF">SYN_02298</name>
</gene>
<sequence>MIVNQANLQGIYKSFNTIFNQAFDAAPSQWPLVAMQVPSTGRSVDYKWLGDFPMMREWLGDRVLKDLSAFKYEITNKDYESTIEVDRNDIDDDQIGVYTPMIQGLAQAAKVHPDILVFALLKAGFDTGCFDGQYFFDSDHSVNGASVSNTGGGDGTPWYLLDLSRPIKPIVLQIRKRPQFVAMDKPDDENVFMRKKFRYGVDDRKNVGYGLWQLAYGSKQTLDATNYAAARAAMMAFTNDEGVPLGITPTHLVVPPTLESNGRTVVEAQFDANGASNVWYNTAKLVVVPWLA</sequence>
<name>Q2LQR8_SYNAS</name>
<dbReference type="OrthoDB" id="9804833at2"/>
<feature type="domain" description="Bacteriophage Mu GpT" evidence="1">
    <location>
        <begin position="8"/>
        <end position="291"/>
    </location>
</feature>
<dbReference type="RefSeq" id="WP_011416462.1">
    <property type="nucleotide sequence ID" value="NC_007759.1"/>
</dbReference>
<dbReference type="AlphaFoldDB" id="Q2LQR8"/>
<accession>Q2LQR8</accession>
<dbReference type="KEGG" id="sat:SYN_02298"/>
<dbReference type="DNASU" id="3885285"/>
<dbReference type="InParanoid" id="Q2LQR8"/>
<evidence type="ECO:0000313" key="2">
    <source>
        <dbReference type="EMBL" id="ABC76428.1"/>
    </source>
</evidence>
<dbReference type="InterPro" id="IPR018774">
    <property type="entry name" value="Phage_Mu_GpT"/>
</dbReference>
<dbReference type="Proteomes" id="UP000001933">
    <property type="component" value="Chromosome"/>
</dbReference>
<evidence type="ECO:0000313" key="3">
    <source>
        <dbReference type="Proteomes" id="UP000001933"/>
    </source>
</evidence>
<proteinExistence type="predicted"/>
<dbReference type="Pfam" id="PF10124">
    <property type="entry name" value="Mu-like_gpT"/>
    <property type="match status" value="1"/>
</dbReference>